<keyword evidence="5 12" id="KW-0436">Ligase</keyword>
<dbReference type="Proteomes" id="UP000255277">
    <property type="component" value="Unassembled WGS sequence"/>
</dbReference>
<evidence type="ECO:0000256" key="9">
    <source>
        <dbReference type="ARBA" id="ARBA00022842"/>
    </source>
</evidence>
<protein>
    <recommendedName>
        <fullName evidence="4">6-carboxyhexanoate--CoA ligase</fullName>
        <ecNumber evidence="4">6.2.1.14</ecNumber>
    </recommendedName>
</protein>
<dbReference type="GeneID" id="93846390"/>
<evidence type="ECO:0000313" key="14">
    <source>
        <dbReference type="Proteomes" id="UP000321057"/>
    </source>
</evidence>
<gene>
    <name evidence="12" type="primary">bioW_1</name>
    <name evidence="12" type="ORF">NCTC12195_00652</name>
    <name evidence="11" type="ORF">SGA02_22780</name>
</gene>
<keyword evidence="9" id="KW-0460">Magnesium</keyword>
<evidence type="ECO:0000256" key="2">
    <source>
        <dbReference type="ARBA" id="ARBA00005075"/>
    </source>
</evidence>
<dbReference type="GO" id="GO:0042410">
    <property type="term" value="F:6-carboxyhexanoate-CoA ligase activity"/>
    <property type="evidence" value="ECO:0007669"/>
    <property type="project" value="UniProtKB-EC"/>
</dbReference>
<reference evidence="12 13" key="1">
    <citation type="submission" date="2018-06" db="EMBL/GenBank/DDBJ databases">
        <authorList>
            <consortium name="Pathogen Informatics"/>
            <person name="Doyle S."/>
        </authorList>
    </citation>
    <scope>NUCLEOTIDE SEQUENCE [LARGE SCALE GENOMIC DNA]</scope>
    <source>
        <strain evidence="12 13">NCTC12195</strain>
    </source>
</reference>
<organism evidence="12 13">
    <name type="scientific">Staphylococcus gallinarum</name>
    <dbReference type="NCBI Taxonomy" id="1293"/>
    <lineage>
        <taxon>Bacteria</taxon>
        <taxon>Bacillati</taxon>
        <taxon>Bacillota</taxon>
        <taxon>Bacilli</taxon>
        <taxon>Bacillales</taxon>
        <taxon>Staphylococcaceae</taxon>
        <taxon>Staphylococcus</taxon>
    </lineage>
</organism>
<comment type="pathway">
    <text evidence="2">Metabolic intermediate metabolism; pimeloyl-CoA biosynthesis; pimeloyl-CoA from pimelate: step 1/1.</text>
</comment>
<dbReference type="STRING" id="1293.SH09_00500"/>
<dbReference type="OrthoDB" id="9792985at2"/>
<evidence type="ECO:0000256" key="6">
    <source>
        <dbReference type="ARBA" id="ARBA00022741"/>
    </source>
</evidence>
<evidence type="ECO:0000313" key="12">
    <source>
        <dbReference type="EMBL" id="SUM31245.1"/>
    </source>
</evidence>
<dbReference type="EMBL" id="UHDK01000001">
    <property type="protein sequence ID" value="SUM31245.1"/>
    <property type="molecule type" value="Genomic_DNA"/>
</dbReference>
<accession>A0A0D0RRP9</accession>
<evidence type="ECO:0000313" key="11">
    <source>
        <dbReference type="EMBL" id="GEQ06450.1"/>
    </source>
</evidence>
<evidence type="ECO:0000256" key="4">
    <source>
        <dbReference type="ARBA" id="ARBA00012984"/>
    </source>
</evidence>
<proteinExistence type="predicted"/>
<dbReference type="GO" id="GO:0005524">
    <property type="term" value="F:ATP binding"/>
    <property type="evidence" value="ECO:0007669"/>
    <property type="project" value="UniProtKB-KW"/>
</dbReference>
<evidence type="ECO:0000256" key="5">
    <source>
        <dbReference type="ARBA" id="ARBA00022598"/>
    </source>
</evidence>
<dbReference type="GO" id="GO:0009102">
    <property type="term" value="P:biotin biosynthetic process"/>
    <property type="evidence" value="ECO:0007669"/>
    <property type="project" value="UniProtKB-KW"/>
</dbReference>
<evidence type="ECO:0000256" key="1">
    <source>
        <dbReference type="ARBA" id="ARBA00001946"/>
    </source>
</evidence>
<sequence length="226" mass="25567">MYSIKMRSSQQSKHISGAETICDEPAIADVLLRFFNKGFYHENGAIDFLNLKIEKVTRPLTTIQSLPIYDNNDTITNLASQVHINAEILQKAWSYIEDANNYSGAIILSVHNGQRLDDTGLRGIRVTRFMFETQHNYNDRIQDAITIASCINQFPGVIAELCVSDDLTYTTGYFASTSTGYQRIKNIKQKGSRNGGRIIFVDNTINLEAYRNYLEILPKKVIDTKA</sequence>
<evidence type="ECO:0000256" key="10">
    <source>
        <dbReference type="ARBA" id="ARBA00049553"/>
    </source>
</evidence>
<evidence type="ECO:0000256" key="8">
    <source>
        <dbReference type="ARBA" id="ARBA00022840"/>
    </source>
</evidence>
<comment type="catalytic activity">
    <reaction evidence="10">
        <text>heptanedioate + ATP + CoA = 6-carboxyhexanoyl-CoA + AMP + diphosphate</text>
        <dbReference type="Rhea" id="RHEA:14781"/>
        <dbReference type="ChEBI" id="CHEBI:30616"/>
        <dbReference type="ChEBI" id="CHEBI:33019"/>
        <dbReference type="ChEBI" id="CHEBI:36165"/>
        <dbReference type="ChEBI" id="CHEBI:57287"/>
        <dbReference type="ChEBI" id="CHEBI:57360"/>
        <dbReference type="ChEBI" id="CHEBI:456215"/>
        <dbReference type="EC" id="6.2.1.14"/>
    </reaction>
</comment>
<evidence type="ECO:0000313" key="13">
    <source>
        <dbReference type="Proteomes" id="UP000255277"/>
    </source>
</evidence>
<evidence type="ECO:0000256" key="3">
    <source>
        <dbReference type="ARBA" id="ARBA00011738"/>
    </source>
</evidence>
<dbReference type="EC" id="6.2.1.14" evidence="4"/>
<keyword evidence="8" id="KW-0067">ATP-binding</keyword>
<evidence type="ECO:0000256" key="7">
    <source>
        <dbReference type="ARBA" id="ARBA00022756"/>
    </source>
</evidence>
<reference evidence="11 14" key="2">
    <citation type="submission" date="2019-07" db="EMBL/GenBank/DDBJ databases">
        <title>Whole genome shotgun sequence of Staphylococcus gallinarum NBRC 109767.</title>
        <authorList>
            <person name="Hosoyama A."/>
            <person name="Uohara A."/>
            <person name="Ohji S."/>
            <person name="Ichikawa N."/>
        </authorList>
    </citation>
    <scope>NUCLEOTIDE SEQUENCE [LARGE SCALE GENOMIC DNA]</scope>
    <source>
        <strain evidence="11 14">NBRC 109767</strain>
    </source>
</reference>
<dbReference type="NCBIfam" id="NF002360">
    <property type="entry name" value="PRK01322.1"/>
    <property type="match status" value="1"/>
</dbReference>
<dbReference type="RefSeq" id="WP_042737655.1">
    <property type="nucleotide sequence ID" value="NZ_BKAX01000006.1"/>
</dbReference>
<keyword evidence="14" id="KW-1185">Reference proteome</keyword>
<dbReference type="InterPro" id="IPR005499">
    <property type="entry name" value="BioW"/>
</dbReference>
<dbReference type="Proteomes" id="UP000321057">
    <property type="component" value="Unassembled WGS sequence"/>
</dbReference>
<comment type="subunit">
    <text evidence="3">Homodimer.</text>
</comment>
<dbReference type="UniPathway" id="UPA00999">
    <property type="reaction ID" value="UER00351"/>
</dbReference>
<keyword evidence="7" id="KW-0093">Biotin biosynthesis</keyword>
<name>A0A0D0RRP9_STAGA</name>
<dbReference type="Pfam" id="PF03744">
    <property type="entry name" value="BioW"/>
    <property type="match status" value="1"/>
</dbReference>
<keyword evidence="6" id="KW-0547">Nucleotide-binding</keyword>
<comment type="cofactor">
    <cofactor evidence="1">
        <name>Mg(2+)</name>
        <dbReference type="ChEBI" id="CHEBI:18420"/>
    </cofactor>
</comment>
<dbReference type="AlphaFoldDB" id="A0A0D0RRP9"/>
<dbReference type="EMBL" id="BKAX01000006">
    <property type="protein sequence ID" value="GEQ06450.1"/>
    <property type="molecule type" value="Genomic_DNA"/>
</dbReference>